<dbReference type="RefSeq" id="WP_111323534.1">
    <property type="nucleotide sequence ID" value="NZ_BIFX01000001.1"/>
</dbReference>
<sequence>MSESLLIKAYTVVRRSLLRSRGSRGALSDYKPGQLGTGQPPQTVASDGTLVTPERKREIALKTPTMAACLNATIDYVTPVKISVQHVDPSKAADPERGRFILDYLDKPNKRDSRKHFLEAIYRDLIVLGYAAIEIERDSRGRPANLYPLDAARLQIDFDEHGNVLGYNMRDSLGNIIKGEGGHTWKSADVIFLKRDSSSSSVYPFSRLDQLYACAVIESLMLHFIGSKFTEGNIPYGVLSLGDLTEQELKLAVESWNQQAQSNHRILLTGSRGDMNWVEFGYALKDLDATALLHEVQAKIMAILGVTANELGQAADVNKSNGFNLSYTFKRRAIDPLLREFTGTMTRRLLWDELQMLDLALTYDEVDSRDELLQRQIDEIAFKNGFASINEIRNARGEPSIEGGDEHVVILGATALPVRMLTKYAEAQLEALVNPPMFGAPGQPQPKENKRPGEQNQERKAPGDAPQKPRGTTQKLRNTGLRKEDTHG</sequence>
<evidence type="ECO:0000256" key="1">
    <source>
        <dbReference type="SAM" id="MobiDB-lite"/>
    </source>
</evidence>
<dbReference type="AlphaFoldDB" id="A0A326U949"/>
<dbReference type="Proteomes" id="UP000248806">
    <property type="component" value="Unassembled WGS sequence"/>
</dbReference>
<proteinExistence type="predicted"/>
<reference evidence="2 3" key="1">
    <citation type="submission" date="2018-06" db="EMBL/GenBank/DDBJ databases">
        <title>Genomic Encyclopedia of Archaeal and Bacterial Type Strains, Phase II (KMG-II): from individual species to whole genera.</title>
        <authorList>
            <person name="Goeker M."/>
        </authorList>
    </citation>
    <scope>NUCLEOTIDE SEQUENCE [LARGE SCALE GENOMIC DNA]</scope>
    <source>
        <strain evidence="2 3">ATCC BAA-1881</strain>
    </source>
</reference>
<comment type="caution">
    <text evidence="2">The sequence shown here is derived from an EMBL/GenBank/DDBJ whole genome shotgun (WGS) entry which is preliminary data.</text>
</comment>
<feature type="compositionally biased region" description="Basic and acidic residues" evidence="1">
    <location>
        <begin position="447"/>
        <end position="462"/>
    </location>
</feature>
<organism evidence="2 3">
    <name type="scientific">Thermosporothrix hazakensis</name>
    <dbReference type="NCBI Taxonomy" id="644383"/>
    <lineage>
        <taxon>Bacteria</taxon>
        <taxon>Bacillati</taxon>
        <taxon>Chloroflexota</taxon>
        <taxon>Ktedonobacteria</taxon>
        <taxon>Ktedonobacterales</taxon>
        <taxon>Thermosporotrichaceae</taxon>
        <taxon>Thermosporothrix</taxon>
    </lineage>
</organism>
<protein>
    <submittedName>
        <fullName evidence="2">HK97 family phage portal protein</fullName>
    </submittedName>
</protein>
<name>A0A326U949_THEHA</name>
<keyword evidence="3" id="KW-1185">Reference proteome</keyword>
<evidence type="ECO:0000313" key="3">
    <source>
        <dbReference type="Proteomes" id="UP000248806"/>
    </source>
</evidence>
<dbReference type="InterPro" id="IPR006944">
    <property type="entry name" value="Phage/GTA_portal"/>
</dbReference>
<dbReference type="EMBL" id="QKUF01000010">
    <property type="protein sequence ID" value="PZW28396.1"/>
    <property type="molecule type" value="Genomic_DNA"/>
</dbReference>
<feature type="region of interest" description="Disordered" evidence="1">
    <location>
        <begin position="23"/>
        <end position="50"/>
    </location>
</feature>
<feature type="compositionally biased region" description="Polar residues" evidence="1">
    <location>
        <begin position="37"/>
        <end position="46"/>
    </location>
</feature>
<dbReference type="Pfam" id="PF04860">
    <property type="entry name" value="Phage_portal"/>
    <property type="match status" value="1"/>
</dbReference>
<evidence type="ECO:0000313" key="2">
    <source>
        <dbReference type="EMBL" id="PZW28396.1"/>
    </source>
</evidence>
<gene>
    <name evidence="2" type="ORF">EI42_03150</name>
</gene>
<accession>A0A326U949</accession>
<feature type="region of interest" description="Disordered" evidence="1">
    <location>
        <begin position="435"/>
        <end position="488"/>
    </location>
</feature>